<feature type="transmembrane region" description="Helical" evidence="1">
    <location>
        <begin position="75"/>
        <end position="94"/>
    </location>
</feature>
<gene>
    <name evidence="2" type="ORF">CK498_04100</name>
</gene>
<name>A0A2A2EWZ2_9GAMM</name>
<organism evidence="2 3">
    <name type="scientific">Halomonas salipaludis</name>
    <dbReference type="NCBI Taxonomy" id="2032625"/>
    <lineage>
        <taxon>Bacteria</taxon>
        <taxon>Pseudomonadati</taxon>
        <taxon>Pseudomonadota</taxon>
        <taxon>Gammaproteobacteria</taxon>
        <taxon>Oceanospirillales</taxon>
        <taxon>Halomonadaceae</taxon>
        <taxon>Halomonas</taxon>
    </lineage>
</organism>
<evidence type="ECO:0000313" key="2">
    <source>
        <dbReference type="EMBL" id="PAU77931.1"/>
    </source>
</evidence>
<reference evidence="2 3" key="1">
    <citation type="submission" date="2017-08" db="EMBL/GenBank/DDBJ databases">
        <title>Halomonas alkalisoli sp. nov., isolated from saline alkaline soil.</title>
        <authorList>
            <person name="Wang D."/>
            <person name="Zhang G."/>
        </authorList>
    </citation>
    <scope>NUCLEOTIDE SEQUENCE [LARGE SCALE GENOMIC DNA]</scope>
    <source>
        <strain evidence="2 3">WRN001</strain>
    </source>
</reference>
<evidence type="ECO:0000256" key="1">
    <source>
        <dbReference type="SAM" id="Phobius"/>
    </source>
</evidence>
<dbReference type="RefSeq" id="WP_095619610.1">
    <property type="nucleotide sequence ID" value="NZ_NSKB01000002.1"/>
</dbReference>
<protein>
    <submittedName>
        <fullName evidence="2">Uncharacterized protein</fullName>
    </submittedName>
</protein>
<sequence length="96" mass="10730">MEDFFNWLGTLIGETLRWIVDLLVIFFSSLRGAVEGFIGGLSDAMGINPTLFSLLLLIVGVWMLYCALRALLARRLIATLVWAFLGLVVLSWLIGR</sequence>
<dbReference type="OrthoDB" id="7361737at2"/>
<dbReference type="EMBL" id="NSKB01000002">
    <property type="protein sequence ID" value="PAU77931.1"/>
    <property type="molecule type" value="Genomic_DNA"/>
</dbReference>
<comment type="caution">
    <text evidence="2">The sequence shown here is derived from an EMBL/GenBank/DDBJ whole genome shotgun (WGS) entry which is preliminary data.</text>
</comment>
<feature type="transmembrane region" description="Helical" evidence="1">
    <location>
        <begin position="7"/>
        <end position="30"/>
    </location>
</feature>
<dbReference type="AlphaFoldDB" id="A0A2A2EWZ2"/>
<keyword evidence="1" id="KW-1133">Transmembrane helix</keyword>
<accession>A0A2A2EWZ2</accession>
<keyword evidence="3" id="KW-1185">Reference proteome</keyword>
<keyword evidence="1" id="KW-0812">Transmembrane</keyword>
<dbReference type="Proteomes" id="UP000217771">
    <property type="component" value="Unassembled WGS sequence"/>
</dbReference>
<keyword evidence="1" id="KW-0472">Membrane</keyword>
<evidence type="ECO:0000313" key="3">
    <source>
        <dbReference type="Proteomes" id="UP000217771"/>
    </source>
</evidence>
<proteinExistence type="predicted"/>
<feature type="transmembrane region" description="Helical" evidence="1">
    <location>
        <begin position="50"/>
        <end position="68"/>
    </location>
</feature>